<dbReference type="SUPFAM" id="SSF64182">
    <property type="entry name" value="DHH phosphoesterases"/>
    <property type="match status" value="1"/>
</dbReference>
<reference evidence="3" key="2">
    <citation type="submission" date="2021-04" db="EMBL/GenBank/DDBJ databases">
        <authorList>
            <person name="Gilroy R."/>
        </authorList>
    </citation>
    <scope>NUCLEOTIDE SEQUENCE</scope>
    <source>
        <strain evidence="3">Gambia11-129</strain>
    </source>
</reference>
<gene>
    <name evidence="3" type="ORF">IAB12_03275</name>
</gene>
<name>A0A9D1PUD5_9SPIO</name>
<dbReference type="InterPro" id="IPR003156">
    <property type="entry name" value="DHHA1_dom"/>
</dbReference>
<evidence type="ECO:0000313" key="3">
    <source>
        <dbReference type="EMBL" id="HIV98786.1"/>
    </source>
</evidence>
<organism evidence="3 4">
    <name type="scientific">Candidatus Ornithospirochaeta avicola</name>
    <dbReference type="NCBI Taxonomy" id="2840896"/>
    <lineage>
        <taxon>Bacteria</taxon>
        <taxon>Pseudomonadati</taxon>
        <taxon>Spirochaetota</taxon>
        <taxon>Spirochaetia</taxon>
        <taxon>Spirochaetales</taxon>
        <taxon>Spirochaetaceae</taxon>
        <taxon>Spirochaetaceae incertae sedis</taxon>
        <taxon>Candidatus Ornithospirochaeta</taxon>
    </lineage>
</organism>
<dbReference type="PANTHER" id="PTHR47618">
    <property type="entry name" value="BIFUNCTIONAL OLIGORIBONUCLEASE AND PAP PHOSPHATASE NRNA"/>
    <property type="match status" value="1"/>
</dbReference>
<protein>
    <submittedName>
        <fullName evidence="3">Bifunctional oligoribonuclease/PAP phosphatase NrnA</fullName>
    </submittedName>
</protein>
<proteinExistence type="predicted"/>
<dbReference type="InterPro" id="IPR051319">
    <property type="entry name" value="Oligoribo/pAp-PDE_c-di-AMP_PDE"/>
</dbReference>
<dbReference type="InterPro" id="IPR038763">
    <property type="entry name" value="DHH_sf"/>
</dbReference>
<dbReference type="AlphaFoldDB" id="A0A9D1PUD5"/>
<feature type="domain" description="DHHA1" evidence="2">
    <location>
        <begin position="224"/>
        <end position="305"/>
    </location>
</feature>
<dbReference type="EMBL" id="DXHU01000015">
    <property type="protein sequence ID" value="HIV98786.1"/>
    <property type="molecule type" value="Genomic_DNA"/>
</dbReference>
<evidence type="ECO:0000259" key="1">
    <source>
        <dbReference type="Pfam" id="PF01368"/>
    </source>
</evidence>
<dbReference type="Proteomes" id="UP000823936">
    <property type="component" value="Unassembled WGS sequence"/>
</dbReference>
<dbReference type="PANTHER" id="PTHR47618:SF1">
    <property type="entry name" value="BIFUNCTIONAL OLIGORIBONUCLEASE AND PAP PHOSPHATASE NRNA"/>
    <property type="match status" value="1"/>
</dbReference>
<evidence type="ECO:0000259" key="2">
    <source>
        <dbReference type="Pfam" id="PF02272"/>
    </source>
</evidence>
<dbReference type="Pfam" id="PF01368">
    <property type="entry name" value="DHH"/>
    <property type="match status" value="1"/>
</dbReference>
<dbReference type="Gene3D" id="3.90.1640.10">
    <property type="entry name" value="inorganic pyrophosphatase (n-terminal core)"/>
    <property type="match status" value="1"/>
</dbReference>
<dbReference type="Pfam" id="PF02272">
    <property type="entry name" value="DHHA1"/>
    <property type="match status" value="1"/>
</dbReference>
<sequence length="306" mass="34215">MNIFDIIDKEITRFDRVYILGHIQPDGDCIGSSLGLYYLIKENYGRECIVVNEEIEKYSYLGSWTLPGSIDYSGSLVIQVDNSVRNRSCDCSFMDASVVIKIDHHIVIDSYGTYNEERMTSSCCEIIASDAVEKGLKITQDAATCLYTGMSTDSGNFMYSGVSSSTLFIASKLLETKIDVSKFLSKAYERNLNTVKFIAEAYNRMKVTEKGVLWIYIPQEIEDKYSLSPDMVSEALSCMRNIKEHPLYVLFSDLFGKIRVEFRSQGIAVNEVASSFGGGGHKFASGARLKSAEEIPLVLDALDRLL</sequence>
<dbReference type="GO" id="GO:0003676">
    <property type="term" value="F:nucleic acid binding"/>
    <property type="evidence" value="ECO:0007669"/>
    <property type="project" value="InterPro"/>
</dbReference>
<comment type="caution">
    <text evidence="3">The sequence shown here is derived from an EMBL/GenBank/DDBJ whole genome shotgun (WGS) entry which is preliminary data.</text>
</comment>
<evidence type="ECO:0000313" key="4">
    <source>
        <dbReference type="Proteomes" id="UP000823936"/>
    </source>
</evidence>
<reference evidence="3" key="1">
    <citation type="journal article" date="2021" name="PeerJ">
        <title>Extensive microbial diversity within the chicken gut microbiome revealed by metagenomics and culture.</title>
        <authorList>
            <person name="Gilroy R."/>
            <person name="Ravi A."/>
            <person name="Getino M."/>
            <person name="Pursley I."/>
            <person name="Horton D.L."/>
            <person name="Alikhan N.F."/>
            <person name="Baker D."/>
            <person name="Gharbi K."/>
            <person name="Hall N."/>
            <person name="Watson M."/>
            <person name="Adriaenssens E.M."/>
            <person name="Foster-Nyarko E."/>
            <person name="Jarju S."/>
            <person name="Secka A."/>
            <person name="Antonio M."/>
            <person name="Oren A."/>
            <person name="Chaudhuri R.R."/>
            <person name="La Ragione R."/>
            <person name="Hildebrand F."/>
            <person name="Pallen M.J."/>
        </authorList>
    </citation>
    <scope>NUCLEOTIDE SEQUENCE</scope>
    <source>
        <strain evidence="3">Gambia11-129</strain>
    </source>
</reference>
<dbReference type="InterPro" id="IPR001667">
    <property type="entry name" value="DDH_dom"/>
</dbReference>
<accession>A0A9D1PUD5</accession>
<dbReference type="Gene3D" id="3.10.310.30">
    <property type="match status" value="1"/>
</dbReference>
<feature type="domain" description="DDH" evidence="1">
    <location>
        <begin position="16"/>
        <end position="150"/>
    </location>
</feature>